<proteinExistence type="predicted"/>
<reference evidence="2" key="1">
    <citation type="journal article" date="2017" name="Genome Biol.">
        <title>Comparative genomics reveals high biological diversity and specific adaptations in the industrially and medically important fungal genus Aspergillus.</title>
        <authorList>
            <person name="de Vries R.P."/>
            <person name="Riley R."/>
            <person name="Wiebenga A."/>
            <person name="Aguilar-Osorio G."/>
            <person name="Amillis S."/>
            <person name="Uchima C.A."/>
            <person name="Anderluh G."/>
            <person name="Asadollahi M."/>
            <person name="Askin M."/>
            <person name="Barry K."/>
            <person name="Battaglia E."/>
            <person name="Bayram O."/>
            <person name="Benocci T."/>
            <person name="Braus-Stromeyer S.A."/>
            <person name="Caldana C."/>
            <person name="Canovas D."/>
            <person name="Cerqueira G.C."/>
            <person name="Chen F."/>
            <person name="Chen W."/>
            <person name="Choi C."/>
            <person name="Clum A."/>
            <person name="Dos Santos R.A."/>
            <person name="Damasio A.R."/>
            <person name="Diallinas G."/>
            <person name="Emri T."/>
            <person name="Fekete E."/>
            <person name="Flipphi M."/>
            <person name="Freyberg S."/>
            <person name="Gallo A."/>
            <person name="Gournas C."/>
            <person name="Habgood R."/>
            <person name="Hainaut M."/>
            <person name="Harispe M.L."/>
            <person name="Henrissat B."/>
            <person name="Hilden K.S."/>
            <person name="Hope R."/>
            <person name="Hossain A."/>
            <person name="Karabika E."/>
            <person name="Karaffa L."/>
            <person name="Karanyi Z."/>
            <person name="Krasevec N."/>
            <person name="Kuo A."/>
            <person name="Kusch H."/>
            <person name="LaButti K."/>
            <person name="Lagendijk E.L."/>
            <person name="Lapidus A."/>
            <person name="Levasseur A."/>
            <person name="Lindquist E."/>
            <person name="Lipzen A."/>
            <person name="Logrieco A.F."/>
            <person name="MacCabe A."/>
            <person name="Maekelae M.R."/>
            <person name="Malavazi I."/>
            <person name="Melin P."/>
            <person name="Meyer V."/>
            <person name="Mielnichuk N."/>
            <person name="Miskei M."/>
            <person name="Molnar A.P."/>
            <person name="Mule G."/>
            <person name="Ngan C.Y."/>
            <person name="Orejas M."/>
            <person name="Orosz E."/>
            <person name="Ouedraogo J.P."/>
            <person name="Overkamp K.M."/>
            <person name="Park H.-S."/>
            <person name="Perrone G."/>
            <person name="Piumi F."/>
            <person name="Punt P.J."/>
            <person name="Ram A.F."/>
            <person name="Ramon A."/>
            <person name="Rauscher S."/>
            <person name="Record E."/>
            <person name="Riano-Pachon D.M."/>
            <person name="Robert V."/>
            <person name="Roehrig J."/>
            <person name="Ruller R."/>
            <person name="Salamov A."/>
            <person name="Salih N.S."/>
            <person name="Samson R.A."/>
            <person name="Sandor E."/>
            <person name="Sanguinetti M."/>
            <person name="Schuetze T."/>
            <person name="Sepcic K."/>
            <person name="Shelest E."/>
            <person name="Sherlock G."/>
            <person name="Sophianopoulou V."/>
            <person name="Squina F.M."/>
            <person name="Sun H."/>
            <person name="Susca A."/>
            <person name="Todd R.B."/>
            <person name="Tsang A."/>
            <person name="Unkles S.E."/>
            <person name="van de Wiele N."/>
            <person name="van Rossen-Uffink D."/>
            <person name="Oliveira J.V."/>
            <person name="Vesth T.C."/>
            <person name="Visser J."/>
            <person name="Yu J.-H."/>
            <person name="Zhou M."/>
            <person name="Andersen M.R."/>
            <person name="Archer D.B."/>
            <person name="Baker S.E."/>
            <person name="Benoit I."/>
            <person name="Brakhage A.A."/>
            <person name="Braus G.H."/>
            <person name="Fischer R."/>
            <person name="Frisvad J.C."/>
            <person name="Goldman G.H."/>
            <person name="Houbraken J."/>
            <person name="Oakley B."/>
            <person name="Pocsi I."/>
            <person name="Scazzocchio C."/>
            <person name="Seiboth B."/>
            <person name="vanKuyk P.A."/>
            <person name="Wortman J."/>
            <person name="Dyer P.S."/>
            <person name="Grigoriev I.V."/>
        </authorList>
    </citation>
    <scope>NUCLEOTIDE SEQUENCE [LARGE SCALE GENOMIC DNA]</scope>
    <source>
        <strain evidence="2">CBS 516.65</strain>
    </source>
</reference>
<name>A0A1L9VGW8_ASPGL</name>
<keyword evidence="2" id="KW-1185">Reference proteome</keyword>
<accession>A0A1L9VGW8</accession>
<evidence type="ECO:0000313" key="2">
    <source>
        <dbReference type="Proteomes" id="UP000184300"/>
    </source>
</evidence>
<dbReference type="AlphaFoldDB" id="A0A1L9VGW8"/>
<sequence length="171" mass="19202">MPHAREVSIHMLTTDTLKHHHNTEHQIPLGLRLRIRRDGAHGVDNLRIMGSRGALLHLDRIAILLPQLVRGISKYPTADPRANHHIMVGILDTAVVIRIRAVTFLDLLVGLLPVVGSNLTTSSGLQRIPEVGTVLIVRTRRRVNRHKVLHHPRQMIETLPVSKRVAILSDQ</sequence>
<gene>
    <name evidence="1" type="ORF">ASPGLDRAFT_36640</name>
</gene>
<dbReference type="EMBL" id="KV878900">
    <property type="protein sequence ID" value="OJJ83188.1"/>
    <property type="molecule type" value="Genomic_DNA"/>
</dbReference>
<dbReference type="RefSeq" id="XP_022399886.1">
    <property type="nucleotide sequence ID" value="XM_022544713.1"/>
</dbReference>
<dbReference type="Proteomes" id="UP000184300">
    <property type="component" value="Unassembled WGS sequence"/>
</dbReference>
<dbReference type="VEuPathDB" id="FungiDB:ASPGLDRAFT_36640"/>
<protein>
    <submittedName>
        <fullName evidence="1">Uncharacterized protein</fullName>
    </submittedName>
</protein>
<evidence type="ECO:0000313" key="1">
    <source>
        <dbReference type="EMBL" id="OJJ83188.1"/>
    </source>
</evidence>
<dbReference type="GeneID" id="34460974"/>
<organism evidence="1 2">
    <name type="scientific">Aspergillus glaucus CBS 516.65</name>
    <dbReference type="NCBI Taxonomy" id="1160497"/>
    <lineage>
        <taxon>Eukaryota</taxon>
        <taxon>Fungi</taxon>
        <taxon>Dikarya</taxon>
        <taxon>Ascomycota</taxon>
        <taxon>Pezizomycotina</taxon>
        <taxon>Eurotiomycetes</taxon>
        <taxon>Eurotiomycetidae</taxon>
        <taxon>Eurotiales</taxon>
        <taxon>Aspergillaceae</taxon>
        <taxon>Aspergillus</taxon>
        <taxon>Aspergillus subgen. Aspergillus</taxon>
    </lineage>
</organism>